<evidence type="ECO:0008006" key="4">
    <source>
        <dbReference type="Google" id="ProtNLM"/>
    </source>
</evidence>
<comment type="caution">
    <text evidence="2">The sequence shown here is derived from an EMBL/GenBank/DDBJ whole genome shotgun (WGS) entry which is preliminary data.</text>
</comment>
<name>A0ABV5VMX9_9ACTN</name>
<reference evidence="2 3" key="1">
    <citation type="submission" date="2024-09" db="EMBL/GenBank/DDBJ databases">
        <authorList>
            <person name="Sun Q."/>
            <person name="Mori K."/>
        </authorList>
    </citation>
    <scope>NUCLEOTIDE SEQUENCE [LARGE SCALE GENOMIC DNA]</scope>
    <source>
        <strain evidence="2 3">JCM 10918</strain>
    </source>
</reference>
<evidence type="ECO:0000313" key="2">
    <source>
        <dbReference type="EMBL" id="MFB9739181.1"/>
    </source>
</evidence>
<gene>
    <name evidence="2" type="ORF">ACFFRO_29400</name>
</gene>
<keyword evidence="1" id="KW-0812">Transmembrane</keyword>
<feature type="transmembrane region" description="Helical" evidence="1">
    <location>
        <begin position="6"/>
        <end position="23"/>
    </location>
</feature>
<protein>
    <recommendedName>
        <fullName evidence="4">Secreted protein</fullName>
    </recommendedName>
</protein>
<proteinExistence type="predicted"/>
<dbReference type="RefSeq" id="WP_247472761.1">
    <property type="nucleotide sequence ID" value="NZ_JBHMAR010000076.1"/>
</dbReference>
<dbReference type="Proteomes" id="UP001589703">
    <property type="component" value="Unassembled WGS sequence"/>
</dbReference>
<dbReference type="EMBL" id="JBHMAR010000076">
    <property type="protein sequence ID" value="MFB9739181.1"/>
    <property type="molecule type" value="Genomic_DNA"/>
</dbReference>
<evidence type="ECO:0000256" key="1">
    <source>
        <dbReference type="SAM" id="Phobius"/>
    </source>
</evidence>
<keyword evidence="1" id="KW-1133">Transmembrane helix</keyword>
<keyword evidence="1" id="KW-0472">Membrane</keyword>
<keyword evidence="3" id="KW-1185">Reference proteome</keyword>
<evidence type="ECO:0000313" key="3">
    <source>
        <dbReference type="Proteomes" id="UP001589703"/>
    </source>
</evidence>
<organism evidence="2 3">
    <name type="scientific">Streptomyces thermocoprophilus</name>
    <dbReference type="NCBI Taxonomy" id="78356"/>
    <lineage>
        <taxon>Bacteria</taxon>
        <taxon>Bacillati</taxon>
        <taxon>Actinomycetota</taxon>
        <taxon>Actinomycetes</taxon>
        <taxon>Kitasatosporales</taxon>
        <taxon>Streptomycetaceae</taxon>
        <taxon>Streptomyces</taxon>
    </lineage>
</organism>
<sequence>MTSFLIAPLVAAIIVALGTGVLVRRDRRRMAPGADALLIEPQTSRGLRETRRRAC</sequence>
<accession>A0ABV5VMX9</accession>